<comment type="caution">
    <text evidence="1">The sequence shown here is derived from an EMBL/GenBank/DDBJ whole genome shotgun (WGS) entry which is preliminary data.</text>
</comment>
<evidence type="ECO:0000313" key="1">
    <source>
        <dbReference type="EMBL" id="CAB9500420.1"/>
    </source>
</evidence>
<dbReference type="PANTHER" id="PTHR35609">
    <property type="entry name" value="MACRO DOMAIN-CONTAINING PROTEIN"/>
    <property type="match status" value="1"/>
</dbReference>
<gene>
    <name evidence="1" type="ORF">SEMRO_83_G044430.1</name>
</gene>
<dbReference type="SUPFAM" id="SSF52949">
    <property type="entry name" value="Macro domain-like"/>
    <property type="match status" value="1"/>
</dbReference>
<name>A0A9N8DH38_9STRA</name>
<sequence>MTRVERVLGVTEEELVRQSAEERQLYICKQIGETGEEILWFRNIQTGVLTPIGPFCTPTVEELRAQVKQTMMDQPEEENKDRQFYCLYHVDIGELQTRLKTTDRCLIQIAGNFNCLNVPNRRRKPDEGRLVELAFQQKTQGPAATFGPLACNLFRTHFSMPTPQYSGQTLKHQISLLDNVKEYTGIPINGKLTLRGDEIPIPDTMDLDAIVGKVRVGLQTDCHVMYGRNKRQREVYLLDTAKHCDDFSKLPIVDQCHVAAVNWNSLTEDHTRNHVPAWTQTPAKQKEIYNLSRALLRAGYEGVYLAALMRRTKHLYLTLVGGGVFGNPNQLIVQELAHAHKKWASHPASCLEAVYLCGYSQKDNVECLLKKEGIKIAKTRRVGQ</sequence>
<dbReference type="InterPro" id="IPR043472">
    <property type="entry name" value="Macro_dom-like"/>
</dbReference>
<accession>A0A9N8DH38</accession>
<proteinExistence type="predicted"/>
<keyword evidence="2" id="KW-1185">Reference proteome</keyword>
<reference evidence="1" key="1">
    <citation type="submission" date="2020-06" db="EMBL/GenBank/DDBJ databases">
        <authorList>
            <consortium name="Plant Systems Biology data submission"/>
        </authorList>
    </citation>
    <scope>NUCLEOTIDE SEQUENCE</scope>
    <source>
        <strain evidence="1">D6</strain>
    </source>
</reference>
<dbReference type="OrthoDB" id="423828at2759"/>
<dbReference type="PANTHER" id="PTHR35609:SF1">
    <property type="entry name" value="MACRO DOMAIN-CONTAINING PROTEIN"/>
    <property type="match status" value="1"/>
</dbReference>
<evidence type="ECO:0000313" key="2">
    <source>
        <dbReference type="Proteomes" id="UP001153069"/>
    </source>
</evidence>
<dbReference type="EMBL" id="CAICTM010000082">
    <property type="protein sequence ID" value="CAB9500420.1"/>
    <property type="molecule type" value="Genomic_DNA"/>
</dbReference>
<protein>
    <submittedName>
        <fullName evidence="1">Uncharacterized protein</fullName>
    </submittedName>
</protein>
<dbReference type="Proteomes" id="UP001153069">
    <property type="component" value="Unassembled WGS sequence"/>
</dbReference>
<organism evidence="1 2">
    <name type="scientific">Seminavis robusta</name>
    <dbReference type="NCBI Taxonomy" id="568900"/>
    <lineage>
        <taxon>Eukaryota</taxon>
        <taxon>Sar</taxon>
        <taxon>Stramenopiles</taxon>
        <taxon>Ochrophyta</taxon>
        <taxon>Bacillariophyta</taxon>
        <taxon>Bacillariophyceae</taxon>
        <taxon>Bacillariophycidae</taxon>
        <taxon>Naviculales</taxon>
        <taxon>Naviculaceae</taxon>
        <taxon>Seminavis</taxon>
    </lineage>
</organism>
<dbReference type="AlphaFoldDB" id="A0A9N8DH38"/>